<comment type="pathway">
    <text evidence="3 4">Purine metabolism; IMP biosynthesis via de novo pathway; 5-amino-1-(5-phospho-D-ribosyl)imidazole-4-carboxylate from 5-amino-1-(5-phospho-D-ribosyl)imidazole (N5-CAIR route): step 2/2.</text>
</comment>
<dbReference type="AlphaFoldDB" id="A0A1T5GHY2"/>
<evidence type="ECO:0000256" key="5">
    <source>
        <dbReference type="PIRSR" id="PIRSR001338-1"/>
    </source>
</evidence>
<dbReference type="InterPro" id="IPR000031">
    <property type="entry name" value="PurE_dom"/>
</dbReference>
<gene>
    <name evidence="3" type="primary">purE</name>
    <name evidence="7" type="ORF">SAMN05660477_02852</name>
</gene>
<evidence type="ECO:0000259" key="6">
    <source>
        <dbReference type="SMART" id="SM01001"/>
    </source>
</evidence>
<dbReference type="HAMAP" id="MF_01929">
    <property type="entry name" value="PurE_classI"/>
    <property type="match status" value="1"/>
</dbReference>
<dbReference type="NCBIfam" id="TIGR01162">
    <property type="entry name" value="purE"/>
    <property type="match status" value="1"/>
</dbReference>
<proteinExistence type="inferred from homology"/>
<dbReference type="SMART" id="SM01001">
    <property type="entry name" value="AIRC"/>
    <property type="match status" value="1"/>
</dbReference>
<dbReference type="GO" id="GO:0006189">
    <property type="term" value="P:'de novo' IMP biosynthetic process"/>
    <property type="evidence" value="ECO:0007669"/>
    <property type="project" value="UniProtKB-UniRule"/>
</dbReference>
<sequence>MVGIIMGSQSDLPIMEQAADFLKKLGIPYELTVVSAHRTPERMFDYAQKAKERGLKVIIAGAGGAAHLPGMVASCTTIPVIGVPILSSNSIDGWDSVLSILQMPGGIPVATVALNGALNAGILAAKIIGTSDEDVSNKMQQYQDSLKEKVLGTVSDIKAKHPNQYD</sequence>
<evidence type="ECO:0000256" key="1">
    <source>
        <dbReference type="ARBA" id="ARBA00022755"/>
    </source>
</evidence>
<keyword evidence="8" id="KW-1185">Reference proteome</keyword>
<comment type="function">
    <text evidence="3 4">Catalyzes the conversion of N5-carboxyaminoimidazole ribonucleotide (N5-CAIR) to 4-carboxy-5-aminoimidazole ribonucleotide (CAIR).</text>
</comment>
<feature type="domain" description="PurE" evidence="6">
    <location>
        <begin position="1"/>
        <end position="150"/>
    </location>
</feature>
<evidence type="ECO:0000313" key="8">
    <source>
        <dbReference type="Proteomes" id="UP000191112"/>
    </source>
</evidence>
<dbReference type="SUPFAM" id="SSF52255">
    <property type="entry name" value="N5-CAIR mutase (phosphoribosylaminoimidazole carboxylase, PurE)"/>
    <property type="match status" value="1"/>
</dbReference>
<dbReference type="RefSeq" id="WP_079668047.1">
    <property type="nucleotide sequence ID" value="NZ_FUYZ01000012.1"/>
</dbReference>
<feature type="binding site" evidence="3 5">
    <location>
        <position position="38"/>
    </location>
    <ligand>
        <name>substrate</name>
    </ligand>
</feature>
<name>A0A1T5GHY2_9FLAO</name>
<dbReference type="UniPathway" id="UPA00074">
    <property type="reaction ID" value="UER00943"/>
</dbReference>
<dbReference type="EC" id="5.4.99.18" evidence="3 4"/>
<dbReference type="PIRSF" id="PIRSF001338">
    <property type="entry name" value="AIR_carboxylase"/>
    <property type="match status" value="1"/>
</dbReference>
<evidence type="ECO:0000256" key="3">
    <source>
        <dbReference type="HAMAP-Rule" id="MF_01929"/>
    </source>
</evidence>
<comment type="similarity">
    <text evidence="3">Belongs to the AIR carboxylase family. Class I subfamily.</text>
</comment>
<accession>A0A1T5GHY2</accession>
<feature type="binding site" evidence="3 5">
    <location>
        <position position="8"/>
    </location>
    <ligand>
        <name>substrate</name>
    </ligand>
</feature>
<feature type="binding site" evidence="3 5">
    <location>
        <position position="11"/>
    </location>
    <ligand>
        <name>substrate</name>
    </ligand>
</feature>
<dbReference type="InterPro" id="IPR024694">
    <property type="entry name" value="PurE_prokaryotes"/>
</dbReference>
<dbReference type="GO" id="GO:0034023">
    <property type="term" value="F:5-(carboxyamino)imidazole ribonucleotide mutase activity"/>
    <property type="evidence" value="ECO:0007669"/>
    <property type="project" value="UniProtKB-UniRule"/>
</dbReference>
<comment type="catalytic activity">
    <reaction evidence="3 4">
        <text>5-carboxyamino-1-(5-phospho-D-ribosyl)imidazole + H(+) = 5-amino-1-(5-phospho-D-ribosyl)imidazole-4-carboxylate</text>
        <dbReference type="Rhea" id="RHEA:13193"/>
        <dbReference type="ChEBI" id="CHEBI:15378"/>
        <dbReference type="ChEBI" id="CHEBI:58730"/>
        <dbReference type="ChEBI" id="CHEBI:77657"/>
        <dbReference type="EC" id="5.4.99.18"/>
    </reaction>
</comment>
<protein>
    <recommendedName>
        <fullName evidence="3 4">N5-carboxyaminoimidazole ribonucleotide mutase</fullName>
        <shortName evidence="3 4">N5-CAIR mutase</shortName>
        <ecNumber evidence="3 4">5.4.99.18</ecNumber>
    </recommendedName>
    <alternativeName>
        <fullName evidence="3">5-(carboxyamino)imidazole ribonucleotide mutase</fullName>
    </alternativeName>
</protein>
<dbReference type="OrthoDB" id="9791908at2"/>
<organism evidence="7 8">
    <name type="scientific">Soonwooa buanensis</name>
    <dbReference type="NCBI Taxonomy" id="619805"/>
    <lineage>
        <taxon>Bacteria</taxon>
        <taxon>Pseudomonadati</taxon>
        <taxon>Bacteroidota</taxon>
        <taxon>Flavobacteriia</taxon>
        <taxon>Flavobacteriales</taxon>
        <taxon>Weeksellaceae</taxon>
        <taxon>Chryseobacterium group</taxon>
        <taxon>Soonwooa</taxon>
    </lineage>
</organism>
<keyword evidence="1 3" id="KW-0658">Purine biosynthesis</keyword>
<keyword evidence="2 3" id="KW-0413">Isomerase</keyword>
<reference evidence="7 8" key="1">
    <citation type="submission" date="2017-02" db="EMBL/GenBank/DDBJ databases">
        <authorList>
            <person name="Peterson S.W."/>
        </authorList>
    </citation>
    <scope>NUCLEOTIDE SEQUENCE [LARGE SCALE GENOMIC DNA]</scope>
    <source>
        <strain evidence="7 8">DSM 22323</strain>
    </source>
</reference>
<dbReference type="PANTHER" id="PTHR23046">
    <property type="entry name" value="PHOSPHORIBOSYLAMINOIMIDAZOLE CARBOXYLASE CATALYTIC SUBUNIT"/>
    <property type="match status" value="1"/>
</dbReference>
<dbReference type="EMBL" id="FUYZ01000012">
    <property type="protein sequence ID" value="SKC07986.1"/>
    <property type="molecule type" value="Genomic_DNA"/>
</dbReference>
<dbReference type="Pfam" id="PF00731">
    <property type="entry name" value="AIRC"/>
    <property type="match status" value="1"/>
</dbReference>
<dbReference type="Proteomes" id="UP000191112">
    <property type="component" value="Unassembled WGS sequence"/>
</dbReference>
<evidence type="ECO:0000256" key="2">
    <source>
        <dbReference type="ARBA" id="ARBA00023235"/>
    </source>
</evidence>
<dbReference type="InterPro" id="IPR033747">
    <property type="entry name" value="PurE_ClassI"/>
</dbReference>
<evidence type="ECO:0000256" key="4">
    <source>
        <dbReference type="PIRNR" id="PIRNR001338"/>
    </source>
</evidence>
<dbReference type="PANTHER" id="PTHR23046:SF2">
    <property type="entry name" value="PHOSPHORIBOSYLAMINOIMIDAZOLE CARBOXYLASE"/>
    <property type="match status" value="1"/>
</dbReference>
<dbReference type="Gene3D" id="3.40.50.1970">
    <property type="match status" value="1"/>
</dbReference>
<dbReference type="STRING" id="619805.SAMN05660477_02852"/>
<evidence type="ECO:0000313" key="7">
    <source>
        <dbReference type="EMBL" id="SKC07986.1"/>
    </source>
</evidence>